<feature type="non-terminal residue" evidence="1">
    <location>
        <position position="1"/>
    </location>
</feature>
<evidence type="ECO:0000313" key="1">
    <source>
        <dbReference type="EMBL" id="EPS59654.1"/>
    </source>
</evidence>
<feature type="non-terminal residue" evidence="1">
    <location>
        <position position="78"/>
    </location>
</feature>
<dbReference type="PANTHER" id="PTHR13374:SF3">
    <property type="entry name" value="DET1 HOMOLOG"/>
    <property type="match status" value="1"/>
</dbReference>
<dbReference type="GO" id="GO:0032436">
    <property type="term" value="P:positive regulation of proteasomal ubiquitin-dependent protein catabolic process"/>
    <property type="evidence" value="ECO:0007669"/>
    <property type="project" value="TreeGrafter"/>
</dbReference>
<evidence type="ECO:0000313" key="2">
    <source>
        <dbReference type="Proteomes" id="UP000015453"/>
    </source>
</evidence>
<dbReference type="AlphaFoldDB" id="S8BZ04"/>
<organism evidence="1 2">
    <name type="scientific">Genlisea aurea</name>
    <dbReference type="NCBI Taxonomy" id="192259"/>
    <lineage>
        <taxon>Eukaryota</taxon>
        <taxon>Viridiplantae</taxon>
        <taxon>Streptophyta</taxon>
        <taxon>Embryophyta</taxon>
        <taxon>Tracheophyta</taxon>
        <taxon>Spermatophyta</taxon>
        <taxon>Magnoliopsida</taxon>
        <taxon>eudicotyledons</taxon>
        <taxon>Gunneridae</taxon>
        <taxon>Pentapetalae</taxon>
        <taxon>asterids</taxon>
        <taxon>lamiids</taxon>
        <taxon>Lamiales</taxon>
        <taxon>Lentibulariaceae</taxon>
        <taxon>Genlisea</taxon>
    </lineage>
</organism>
<dbReference type="GO" id="GO:0031461">
    <property type="term" value="C:cullin-RING ubiquitin ligase complex"/>
    <property type="evidence" value="ECO:0007669"/>
    <property type="project" value="TreeGrafter"/>
</dbReference>
<accession>S8BZ04</accession>
<dbReference type="Proteomes" id="UP000015453">
    <property type="component" value="Unassembled WGS sequence"/>
</dbReference>
<protein>
    <submittedName>
        <fullName evidence="1">Deetiolated 1-like protein</fullName>
    </submittedName>
</protein>
<gene>
    <name evidence="1" type="ORF">M569_15150</name>
</gene>
<sequence length="78" mass="8817">LISAADRHRQATDHPIKFISRRQPNVLKFKIKPGPESGSVDTRPKKISSFLFHPVLPLVISVQQSLILQPAVVNIHFR</sequence>
<proteinExistence type="predicted"/>
<name>S8BZ04_9LAMI</name>
<keyword evidence="2" id="KW-1185">Reference proteome</keyword>
<dbReference type="GO" id="GO:0016567">
    <property type="term" value="P:protein ubiquitination"/>
    <property type="evidence" value="ECO:0007669"/>
    <property type="project" value="TreeGrafter"/>
</dbReference>
<dbReference type="EMBL" id="AUSU01008189">
    <property type="protein sequence ID" value="EPS59654.1"/>
    <property type="molecule type" value="Genomic_DNA"/>
</dbReference>
<comment type="caution">
    <text evidence="1">The sequence shown here is derived from an EMBL/GenBank/DDBJ whole genome shotgun (WGS) entry which is preliminary data.</text>
</comment>
<dbReference type="GO" id="GO:0031625">
    <property type="term" value="F:ubiquitin protein ligase binding"/>
    <property type="evidence" value="ECO:0007669"/>
    <property type="project" value="TreeGrafter"/>
</dbReference>
<dbReference type="InterPro" id="IPR019138">
    <property type="entry name" value="De-etiolated_protein_1_Det1"/>
</dbReference>
<dbReference type="Pfam" id="PF09737">
    <property type="entry name" value="Det1"/>
    <property type="match status" value="1"/>
</dbReference>
<reference evidence="1 2" key="1">
    <citation type="journal article" date="2013" name="BMC Genomics">
        <title>The miniature genome of a carnivorous plant Genlisea aurea contains a low number of genes and short non-coding sequences.</title>
        <authorList>
            <person name="Leushkin E.V."/>
            <person name="Sutormin R.A."/>
            <person name="Nabieva E.R."/>
            <person name="Penin A.A."/>
            <person name="Kondrashov A.S."/>
            <person name="Logacheva M.D."/>
        </authorList>
    </citation>
    <scope>NUCLEOTIDE SEQUENCE [LARGE SCALE GENOMIC DNA]</scope>
</reference>
<dbReference type="GO" id="GO:1990756">
    <property type="term" value="F:ubiquitin-like ligase-substrate adaptor activity"/>
    <property type="evidence" value="ECO:0007669"/>
    <property type="project" value="TreeGrafter"/>
</dbReference>
<dbReference type="PANTHER" id="PTHR13374">
    <property type="entry name" value="DET1 HOMOLOG DE-ETIOLATED-1 HOMOLOG"/>
    <property type="match status" value="1"/>
</dbReference>
<dbReference type="OrthoDB" id="18339at2759"/>
<dbReference type="GO" id="GO:0005634">
    <property type="term" value="C:nucleus"/>
    <property type="evidence" value="ECO:0007669"/>
    <property type="project" value="TreeGrafter"/>
</dbReference>